<keyword evidence="5 8" id="KW-0963">Cytoplasm</keyword>
<keyword evidence="8" id="KW-0448">Lipopolysaccharide biosynthesis</keyword>
<dbReference type="Pfam" id="PF00793">
    <property type="entry name" value="DAHP_synth_1"/>
    <property type="match status" value="1"/>
</dbReference>
<dbReference type="RefSeq" id="WP_147004981.1">
    <property type="nucleotide sequence ID" value="NZ_AP019846.1"/>
</dbReference>
<dbReference type="Proteomes" id="UP001571581">
    <property type="component" value="Unassembled WGS sequence"/>
</dbReference>
<dbReference type="UniPathway" id="UPA00030"/>
<dbReference type="UniPathway" id="UPA00357">
    <property type="reaction ID" value="UER00474"/>
</dbReference>
<evidence type="ECO:0000256" key="6">
    <source>
        <dbReference type="ARBA" id="ARBA00022679"/>
    </source>
</evidence>
<proteinExistence type="inferred from homology"/>
<comment type="pathway">
    <text evidence="3 8">Carbohydrate biosynthesis; 3-deoxy-D-manno-octulosonate biosynthesis; 3-deoxy-D-manno-octulosonate from D-ribulose 5-phosphate: step 2/3.</text>
</comment>
<dbReference type="EMBL" id="AP019846">
    <property type="protein sequence ID" value="BBM58860.1"/>
    <property type="molecule type" value="Genomic_DNA"/>
</dbReference>
<evidence type="ECO:0000313" key="11">
    <source>
        <dbReference type="EMBL" id="MFA3799980.1"/>
    </source>
</evidence>
<evidence type="ECO:0000256" key="4">
    <source>
        <dbReference type="ARBA" id="ARBA00010499"/>
    </source>
</evidence>
<evidence type="ECO:0000259" key="9">
    <source>
        <dbReference type="Pfam" id="PF00793"/>
    </source>
</evidence>
<dbReference type="SUPFAM" id="SSF51569">
    <property type="entry name" value="Aldolase"/>
    <property type="match status" value="1"/>
</dbReference>
<dbReference type="Gene3D" id="3.20.20.70">
    <property type="entry name" value="Aldolase class I"/>
    <property type="match status" value="1"/>
</dbReference>
<dbReference type="NCBIfam" id="TIGR01362">
    <property type="entry name" value="KDO8P_synth"/>
    <property type="match status" value="1"/>
</dbReference>
<keyword evidence="6 8" id="KW-0808">Transferase</keyword>
<evidence type="ECO:0000256" key="7">
    <source>
        <dbReference type="ARBA" id="ARBA00049112"/>
    </source>
</evidence>
<keyword evidence="13" id="KW-1185">Reference proteome</keyword>
<evidence type="ECO:0000256" key="1">
    <source>
        <dbReference type="ARBA" id="ARBA00004496"/>
    </source>
</evidence>
<evidence type="ECO:0000313" key="12">
    <source>
        <dbReference type="Proteomes" id="UP000321561"/>
    </source>
</evidence>
<dbReference type="EMBL" id="JBGORW010000008">
    <property type="protein sequence ID" value="MFA3799980.1"/>
    <property type="molecule type" value="Genomic_DNA"/>
</dbReference>
<evidence type="ECO:0000256" key="5">
    <source>
        <dbReference type="ARBA" id="ARBA00022490"/>
    </source>
</evidence>
<comment type="pathway">
    <text evidence="2">Bacterial outer membrane biogenesis; lipopolysaccharide biosynthesis.</text>
</comment>
<sequence>MLIDKVKKVKITDNITIGNDKIFLIAGPCVIESEDLVMEVAAKMKEITDKLGIQYVFKASFDKANRSSISSFRGPGLEKGLEILSRVKEKYGVALATDIHEPHQCKEAAKVIDLLQIPAFLSRQTDLLIAAAETGKAVNIKKGQFLAPWDMKNVVKKFQEVGNENIMLCERGASFGYNNLVVDMRGLLEMRKFGYPVVFDATHSVQIPGGQGETSGGNRAYVYPLARAAVSVGVDGIFAEVHPEPDKGLSDGPNMLKLDDVEKILTKLLQYDKLTKELI</sequence>
<dbReference type="GO" id="GO:0005737">
    <property type="term" value="C:cytoplasm"/>
    <property type="evidence" value="ECO:0007669"/>
    <property type="project" value="UniProtKB-SubCell"/>
</dbReference>
<accession>A0A510L4F3</accession>
<dbReference type="KEGG" id="lhg:JMUB5056_0442"/>
<dbReference type="OrthoDB" id="9780456at2"/>
<feature type="domain" description="DAHP synthetase I/KDSA" evidence="9">
    <location>
        <begin position="9"/>
        <end position="276"/>
    </location>
</feature>
<reference evidence="11 13" key="2">
    <citation type="submission" date="2024-07" db="EMBL/GenBank/DDBJ databases">
        <authorList>
            <person name="Li X.-J."/>
            <person name="Wang X."/>
        </authorList>
    </citation>
    <scope>NUCLEOTIDE SEQUENCE [LARGE SCALE GENOMIC DNA]</scope>
    <source>
        <strain evidence="11 13">DSM 23441</strain>
    </source>
</reference>
<evidence type="ECO:0000256" key="8">
    <source>
        <dbReference type="HAMAP-Rule" id="MF_00056"/>
    </source>
</evidence>
<dbReference type="NCBIfam" id="NF003543">
    <property type="entry name" value="PRK05198.1"/>
    <property type="match status" value="1"/>
</dbReference>
<dbReference type="PANTHER" id="PTHR21057">
    <property type="entry name" value="PHOSPHO-2-DEHYDRO-3-DEOXYHEPTONATE ALDOLASE"/>
    <property type="match status" value="1"/>
</dbReference>
<name>A0A510L4F3_9FUSO</name>
<evidence type="ECO:0000313" key="13">
    <source>
        <dbReference type="Proteomes" id="UP001571581"/>
    </source>
</evidence>
<dbReference type="HAMAP" id="MF_00056">
    <property type="entry name" value="KDO8P_synth"/>
    <property type="match status" value="1"/>
</dbReference>
<gene>
    <name evidence="8 11" type="primary">kdsA</name>
    <name evidence="11" type="ORF">ACEG17_07255</name>
    <name evidence="10" type="ORF">JMUB5056_0442</name>
</gene>
<organism evidence="10 12">
    <name type="scientific">Leptotrichia hongkongensis</name>
    <dbReference type="NCBI Taxonomy" id="554406"/>
    <lineage>
        <taxon>Bacteria</taxon>
        <taxon>Fusobacteriati</taxon>
        <taxon>Fusobacteriota</taxon>
        <taxon>Fusobacteriia</taxon>
        <taxon>Fusobacteriales</taxon>
        <taxon>Leptotrichiaceae</taxon>
        <taxon>Leptotrichia</taxon>
    </lineage>
</organism>
<dbReference type="Proteomes" id="UP000321561">
    <property type="component" value="Chromosome"/>
</dbReference>
<evidence type="ECO:0000256" key="3">
    <source>
        <dbReference type="ARBA" id="ARBA00004845"/>
    </source>
</evidence>
<dbReference type="InterPro" id="IPR006218">
    <property type="entry name" value="DAHP1/KDSA"/>
</dbReference>
<dbReference type="InterPro" id="IPR006269">
    <property type="entry name" value="KDO8P_synthase"/>
</dbReference>
<dbReference type="GO" id="GO:0008676">
    <property type="term" value="F:3-deoxy-8-phosphooctulonate synthase activity"/>
    <property type="evidence" value="ECO:0007669"/>
    <property type="project" value="UniProtKB-UniRule"/>
</dbReference>
<dbReference type="EC" id="2.5.1.55" evidence="8"/>
<protein>
    <recommendedName>
        <fullName evidence="8">2-dehydro-3-deoxyphosphooctonate aldolase</fullName>
        <ecNumber evidence="8">2.5.1.55</ecNumber>
    </recommendedName>
    <alternativeName>
        <fullName evidence="8">3-deoxy-D-manno-octulosonic acid 8-phosphate synthase</fullName>
    </alternativeName>
    <alternativeName>
        <fullName evidence="8">KDO-8-phosphate synthase</fullName>
        <shortName evidence="8">KDO 8-P synthase</shortName>
        <shortName evidence="8">KDOPS</shortName>
    </alternativeName>
    <alternativeName>
        <fullName evidence="8">Phospho-2-dehydro-3-deoxyoctonate aldolase</fullName>
    </alternativeName>
</protein>
<dbReference type="InterPro" id="IPR013785">
    <property type="entry name" value="Aldolase_TIM"/>
</dbReference>
<comment type="subcellular location">
    <subcellularLocation>
        <location evidence="1 8">Cytoplasm</location>
    </subcellularLocation>
</comment>
<evidence type="ECO:0000256" key="2">
    <source>
        <dbReference type="ARBA" id="ARBA00004756"/>
    </source>
</evidence>
<dbReference type="GO" id="GO:0019294">
    <property type="term" value="P:keto-3-deoxy-D-manno-octulosonic acid biosynthetic process"/>
    <property type="evidence" value="ECO:0007669"/>
    <property type="project" value="UniProtKB-UniRule"/>
</dbReference>
<comment type="similarity">
    <text evidence="4 8">Belongs to the KdsA family.</text>
</comment>
<evidence type="ECO:0000313" key="10">
    <source>
        <dbReference type="EMBL" id="BBM58860.1"/>
    </source>
</evidence>
<dbReference type="AlphaFoldDB" id="A0A510L4F3"/>
<comment type="catalytic activity">
    <reaction evidence="7 8">
        <text>D-arabinose 5-phosphate + phosphoenolpyruvate + H2O = 3-deoxy-alpha-D-manno-2-octulosonate-8-phosphate + phosphate</text>
        <dbReference type="Rhea" id="RHEA:14053"/>
        <dbReference type="ChEBI" id="CHEBI:15377"/>
        <dbReference type="ChEBI" id="CHEBI:43474"/>
        <dbReference type="ChEBI" id="CHEBI:57693"/>
        <dbReference type="ChEBI" id="CHEBI:58702"/>
        <dbReference type="ChEBI" id="CHEBI:85985"/>
        <dbReference type="EC" id="2.5.1.55"/>
    </reaction>
</comment>
<reference evidence="10 12" key="1">
    <citation type="submission" date="2019-07" db="EMBL/GenBank/DDBJ databases">
        <title>Complete Genome Sequence of Leptotrichia hongkongensis Strain JMUB5056.</title>
        <authorList>
            <person name="Watanabe S."/>
            <person name="Cui L."/>
        </authorList>
    </citation>
    <scope>NUCLEOTIDE SEQUENCE [LARGE SCALE GENOMIC DNA]</scope>
    <source>
        <strain evidence="10 12">JMUB5056</strain>
    </source>
</reference>